<dbReference type="KEGG" id="bcig:AB162_538"/>
<dbReference type="InterPro" id="IPR002423">
    <property type="entry name" value="Cpn60/GroEL/TCP-1"/>
</dbReference>
<evidence type="ECO:0000256" key="2">
    <source>
        <dbReference type="ARBA" id="ARBA00022490"/>
    </source>
</evidence>
<dbReference type="FunFam" id="1.10.560.10:FF:000001">
    <property type="entry name" value="60 kDa chaperonin"/>
    <property type="match status" value="1"/>
</dbReference>
<dbReference type="InterPro" id="IPR027410">
    <property type="entry name" value="TCP-1-like_intermed_sf"/>
</dbReference>
<feature type="binding site" evidence="7">
    <location>
        <position position="495"/>
    </location>
    <ligand>
        <name>ATP</name>
        <dbReference type="ChEBI" id="CHEBI:30616"/>
    </ligand>
</feature>
<dbReference type="EMBL" id="CP011787">
    <property type="protein sequence ID" value="AKZ66118.1"/>
    <property type="molecule type" value="Genomic_DNA"/>
</dbReference>
<keyword evidence="4 7" id="KW-0067">ATP-binding</keyword>
<protein>
    <recommendedName>
        <fullName evidence="7">Chaperonin GroEL</fullName>
        <ecNumber evidence="7">5.6.1.7</ecNumber>
    </recommendedName>
    <alternativeName>
        <fullName evidence="7">60 kDa chaperonin</fullName>
    </alternativeName>
    <alternativeName>
        <fullName evidence="7">Chaperonin-60</fullName>
        <shortName evidence="7">Cpn60</shortName>
    </alternativeName>
</protein>
<feature type="binding site" evidence="7">
    <location>
        <begin position="30"/>
        <end position="33"/>
    </location>
    <ligand>
        <name>ATP</name>
        <dbReference type="ChEBI" id="CHEBI:30616"/>
    </ligand>
</feature>
<evidence type="ECO:0000313" key="12">
    <source>
        <dbReference type="Proteomes" id="UP000056466"/>
    </source>
</evidence>
<dbReference type="NCBIfam" id="NF009487">
    <property type="entry name" value="PRK12849.1"/>
    <property type="match status" value="1"/>
</dbReference>
<dbReference type="PATRIC" id="fig|186490.8.peg.507"/>
<name>A0A0K2BM47_9GAMM</name>
<dbReference type="GO" id="GO:0042026">
    <property type="term" value="P:protein refolding"/>
    <property type="evidence" value="ECO:0007669"/>
    <property type="project" value="UniProtKB-UniRule"/>
</dbReference>
<feature type="binding site" evidence="7">
    <location>
        <position position="415"/>
    </location>
    <ligand>
        <name>ATP</name>
        <dbReference type="ChEBI" id="CHEBI:30616"/>
    </ligand>
</feature>
<dbReference type="PROSITE" id="PS00296">
    <property type="entry name" value="CHAPERONINS_CPN60"/>
    <property type="match status" value="1"/>
</dbReference>
<dbReference type="Pfam" id="PF00118">
    <property type="entry name" value="Cpn60_TCP1"/>
    <property type="match status" value="1"/>
</dbReference>
<dbReference type="InterPro" id="IPR001844">
    <property type="entry name" value="Cpn60/GroEL"/>
</dbReference>
<dbReference type="CDD" id="cd03344">
    <property type="entry name" value="GroEL"/>
    <property type="match status" value="1"/>
</dbReference>
<dbReference type="OrthoDB" id="9766614at2"/>
<evidence type="ECO:0000256" key="10">
    <source>
        <dbReference type="SAM" id="MobiDB-lite"/>
    </source>
</evidence>
<accession>A0A0K2BM47</accession>
<evidence type="ECO:0000256" key="8">
    <source>
        <dbReference type="RuleBase" id="RU000418"/>
    </source>
</evidence>
<dbReference type="FunFam" id="3.50.7.10:FF:000001">
    <property type="entry name" value="60 kDa chaperonin"/>
    <property type="match status" value="1"/>
</dbReference>
<comment type="subcellular location">
    <subcellularLocation>
        <location evidence="7">Cytoplasm</location>
    </subcellularLocation>
</comment>
<feature type="binding site" evidence="7">
    <location>
        <begin position="479"/>
        <end position="481"/>
    </location>
    <ligand>
        <name>ATP</name>
        <dbReference type="ChEBI" id="CHEBI:30616"/>
    </ligand>
</feature>
<dbReference type="GO" id="GO:0005737">
    <property type="term" value="C:cytoplasm"/>
    <property type="evidence" value="ECO:0007669"/>
    <property type="project" value="UniProtKB-SubCell"/>
</dbReference>
<dbReference type="Proteomes" id="UP000056466">
    <property type="component" value="Chromosome"/>
</dbReference>
<dbReference type="NCBIfam" id="NF009489">
    <property type="entry name" value="PRK12851.1"/>
    <property type="match status" value="1"/>
</dbReference>
<dbReference type="GO" id="GO:0016853">
    <property type="term" value="F:isomerase activity"/>
    <property type="evidence" value="ECO:0007669"/>
    <property type="project" value="UniProtKB-KW"/>
</dbReference>
<dbReference type="SUPFAM" id="SSF54849">
    <property type="entry name" value="GroEL-intermediate domain like"/>
    <property type="match status" value="1"/>
</dbReference>
<dbReference type="NCBIfam" id="NF009488">
    <property type="entry name" value="PRK12850.1"/>
    <property type="match status" value="1"/>
</dbReference>
<evidence type="ECO:0000256" key="3">
    <source>
        <dbReference type="ARBA" id="ARBA00022741"/>
    </source>
</evidence>
<keyword evidence="12" id="KW-1185">Reference proteome</keyword>
<evidence type="ECO:0000313" key="11">
    <source>
        <dbReference type="EMBL" id="AKZ66118.1"/>
    </source>
</evidence>
<dbReference type="InterPro" id="IPR027413">
    <property type="entry name" value="GROEL-like_equatorial_sf"/>
</dbReference>
<sequence length="549" mass="57777">MAAKEVKFGNEARVKMLRGVNVLADAVKVTLGPRGRNVVLDKSFGAPVITKDGVSVAREIELEDKFENMGAQMVKEVASKANDAAGDGTTTATVLAQSIVNEGLKAVAAGMNPMDLKRGIDKAVIGAVEELKKLSVPCADSKAIAQVGTISANSDEKVGTLIAEAMEKVGKKGVITVEEGSGLQDELDVVEGMQFDRGYLSPYFINKQENGTVELDNPFILLADKKISNIREMLPILEAVAKASKPLLVIAEDVEGEALATLVVNTMRGIVKVAAVKAPGFGDRRKAMLHDIAVLTAGTVISEEIGLELEKTTISDLGQAKRIVITKDTTTIIDGVGDKSVIDSRVAQINQQREEATSDYDREKLQERVAKLAGGVAVIKVGAATEVEMKEKKARVEDALHSTRAAVEEGVVAGGGVALIRAANGIIELQGDNEDQNVGIKVARRAMEAPLRQIVANAGEEPSVIANNVKASEGNMGYNAATEKYGNMIDMGILDPTKVTRSALQYAASIAGLMITTECMVTDLPKEDKSSDLGASSSGMGGGMGGGMM</sequence>
<dbReference type="PANTHER" id="PTHR45633">
    <property type="entry name" value="60 KDA HEAT SHOCK PROTEIN, MITOCHONDRIAL"/>
    <property type="match status" value="1"/>
</dbReference>
<dbReference type="Gene3D" id="1.10.560.10">
    <property type="entry name" value="GroEL-like equatorial domain"/>
    <property type="match status" value="1"/>
</dbReference>
<proteinExistence type="inferred from homology"/>
<keyword evidence="5 7" id="KW-0143">Chaperone</keyword>
<dbReference type="InterPro" id="IPR018370">
    <property type="entry name" value="Chaperonin_Cpn60_CS"/>
</dbReference>
<keyword evidence="2 7" id="KW-0963">Cytoplasm</keyword>
<dbReference type="InterPro" id="IPR027409">
    <property type="entry name" value="GroEL-like_apical_dom_sf"/>
</dbReference>
<evidence type="ECO:0000256" key="5">
    <source>
        <dbReference type="ARBA" id="ARBA00023186"/>
    </source>
</evidence>
<dbReference type="GO" id="GO:0051082">
    <property type="term" value="F:unfolded protein binding"/>
    <property type="evidence" value="ECO:0007669"/>
    <property type="project" value="UniProtKB-UniRule"/>
</dbReference>
<dbReference type="RefSeq" id="WP_053097260.1">
    <property type="nucleotide sequence ID" value="NZ_CP011787.1"/>
</dbReference>
<dbReference type="NCBIfam" id="NF000592">
    <property type="entry name" value="PRK00013.1"/>
    <property type="match status" value="1"/>
</dbReference>
<evidence type="ECO:0000256" key="6">
    <source>
        <dbReference type="ARBA" id="ARBA00023235"/>
    </source>
</evidence>
<keyword evidence="11" id="KW-0346">Stress response</keyword>
<feature type="region of interest" description="Disordered" evidence="10">
    <location>
        <begin position="526"/>
        <end position="549"/>
    </location>
</feature>
<feature type="compositionally biased region" description="Gly residues" evidence="10">
    <location>
        <begin position="539"/>
        <end position="549"/>
    </location>
</feature>
<dbReference type="HAMAP" id="MF_00600">
    <property type="entry name" value="CH60"/>
    <property type="match status" value="1"/>
</dbReference>
<dbReference type="Gene3D" id="3.50.7.10">
    <property type="entry name" value="GroEL"/>
    <property type="match status" value="1"/>
</dbReference>
<comment type="function">
    <text evidence="7 9">Together with its co-chaperonin GroES, plays an essential role in assisting protein folding. The GroEL-GroES system forms a nano-cage that allows encapsulation of the non-native substrate proteins and provides a physical environment optimized to promote and accelerate protein folding.</text>
</comment>
<dbReference type="EC" id="5.6.1.7" evidence="7"/>
<organism evidence="11 12">
    <name type="scientific">Candidatus Palibaumannia cicadellinicola</name>
    <dbReference type="NCBI Taxonomy" id="186490"/>
    <lineage>
        <taxon>Bacteria</taxon>
        <taxon>Pseudomonadati</taxon>
        <taxon>Pseudomonadota</taxon>
        <taxon>Gammaproteobacteria</taxon>
        <taxon>Candidatus Palibaumannia</taxon>
    </lineage>
</organism>
<evidence type="ECO:0000256" key="7">
    <source>
        <dbReference type="HAMAP-Rule" id="MF_00600"/>
    </source>
</evidence>
<dbReference type="NCBIfam" id="TIGR02348">
    <property type="entry name" value="GroEL"/>
    <property type="match status" value="1"/>
</dbReference>
<dbReference type="Gene3D" id="3.30.260.10">
    <property type="entry name" value="TCP-1-like chaperonin intermediate domain"/>
    <property type="match status" value="1"/>
</dbReference>
<keyword evidence="6 7" id="KW-0413">Isomerase</keyword>
<dbReference type="AlphaFoldDB" id="A0A0K2BM47"/>
<feature type="binding site" evidence="7">
    <location>
        <position position="51"/>
    </location>
    <ligand>
        <name>ATP</name>
        <dbReference type="ChEBI" id="CHEBI:30616"/>
    </ligand>
</feature>
<keyword evidence="3 7" id="KW-0547">Nucleotide-binding</keyword>
<comment type="similarity">
    <text evidence="1 7 8">Belongs to the chaperonin (HSP60) family.</text>
</comment>
<dbReference type="PRINTS" id="PR00298">
    <property type="entry name" value="CHAPERONIN60"/>
</dbReference>
<evidence type="ECO:0000256" key="9">
    <source>
        <dbReference type="RuleBase" id="RU000419"/>
    </source>
</evidence>
<comment type="subunit">
    <text evidence="7 9">Forms a cylinder of 14 subunits composed of two heptameric rings stacked back-to-back. Interacts with the co-chaperonin GroES.</text>
</comment>
<dbReference type="GO" id="GO:0005524">
    <property type="term" value="F:ATP binding"/>
    <property type="evidence" value="ECO:0007669"/>
    <property type="project" value="UniProtKB-UniRule"/>
</dbReference>
<evidence type="ECO:0000256" key="1">
    <source>
        <dbReference type="ARBA" id="ARBA00006607"/>
    </source>
</evidence>
<dbReference type="GO" id="GO:0140662">
    <property type="term" value="F:ATP-dependent protein folding chaperone"/>
    <property type="evidence" value="ECO:0007669"/>
    <property type="project" value="InterPro"/>
</dbReference>
<evidence type="ECO:0000256" key="4">
    <source>
        <dbReference type="ARBA" id="ARBA00022840"/>
    </source>
</evidence>
<feature type="binding site" evidence="7">
    <location>
        <begin position="87"/>
        <end position="91"/>
    </location>
    <ligand>
        <name>ATP</name>
        <dbReference type="ChEBI" id="CHEBI:30616"/>
    </ligand>
</feature>
<reference evidence="11 12" key="1">
    <citation type="submission" date="2015-06" db="EMBL/GenBank/DDBJ databases">
        <title>Lineage-specific patterns of genome deterioration in obligate symbionts.</title>
        <authorList>
            <person name="Bennett G.M."/>
            <person name="McCutcheon J.P."/>
            <person name="McDonald B.R."/>
            <person name="Moran N.A."/>
        </authorList>
    </citation>
    <scope>NUCLEOTIDE SEQUENCE [LARGE SCALE GENOMIC DNA]</scope>
    <source>
        <strain evidence="11 12">B-GSS</strain>
    </source>
</reference>
<dbReference type="SUPFAM" id="SSF52029">
    <property type="entry name" value="GroEL apical domain-like"/>
    <property type="match status" value="1"/>
</dbReference>
<gene>
    <name evidence="7 11" type="primary">groEL</name>
    <name evidence="7" type="synonym">groL</name>
    <name evidence="11" type="ORF">AB162_538</name>
</gene>
<dbReference type="SUPFAM" id="SSF48592">
    <property type="entry name" value="GroEL equatorial domain-like"/>
    <property type="match status" value="1"/>
</dbReference>